<dbReference type="PaxDb" id="29760-VIT_16s0148g00200.t01"/>
<gene>
    <name evidence="1" type="ordered locus">VIT_16s0148g00200</name>
</gene>
<proteinExistence type="predicted"/>
<reference evidence="2" key="1">
    <citation type="journal article" date="2007" name="Nature">
        <title>The grapevine genome sequence suggests ancestral hexaploidization in major angiosperm phyla.</title>
        <authorList>
            <consortium name="The French-Italian Public Consortium for Grapevine Genome Characterization."/>
            <person name="Jaillon O."/>
            <person name="Aury J.-M."/>
            <person name="Noel B."/>
            <person name="Policriti A."/>
            <person name="Clepet C."/>
            <person name="Casagrande A."/>
            <person name="Choisne N."/>
            <person name="Aubourg S."/>
            <person name="Vitulo N."/>
            <person name="Jubin C."/>
            <person name="Vezzi A."/>
            <person name="Legeai F."/>
            <person name="Hugueney P."/>
            <person name="Dasilva C."/>
            <person name="Horner D."/>
            <person name="Mica E."/>
            <person name="Jublot D."/>
            <person name="Poulain J."/>
            <person name="Bruyere C."/>
            <person name="Billault A."/>
            <person name="Segurens B."/>
            <person name="Gouyvenoux M."/>
            <person name="Ugarte E."/>
            <person name="Cattonaro F."/>
            <person name="Anthouard V."/>
            <person name="Vico V."/>
            <person name="Del Fabbro C."/>
            <person name="Alaux M."/>
            <person name="Di Gaspero G."/>
            <person name="Dumas V."/>
            <person name="Felice N."/>
            <person name="Paillard S."/>
            <person name="Juman I."/>
            <person name="Moroldo M."/>
            <person name="Scalabrin S."/>
            <person name="Canaguier A."/>
            <person name="Le Clainche I."/>
            <person name="Malacrida G."/>
            <person name="Durand E."/>
            <person name="Pesole G."/>
            <person name="Laucou V."/>
            <person name="Chatelet P."/>
            <person name="Merdinoglu D."/>
            <person name="Delledonne M."/>
            <person name="Pezzotti M."/>
            <person name="Lecharny A."/>
            <person name="Scarpelli C."/>
            <person name="Artiguenave F."/>
            <person name="Pe M.E."/>
            <person name="Valle G."/>
            <person name="Morgante M."/>
            <person name="Caboche M."/>
            <person name="Adam-Blondon A.-F."/>
            <person name="Weissenbach J."/>
            <person name="Quetier F."/>
            <person name="Wincker P."/>
        </authorList>
    </citation>
    <scope>NUCLEOTIDE SEQUENCE [LARGE SCALE GENOMIC DNA]</scope>
    <source>
        <strain evidence="2">cv. Pinot noir / PN40024</strain>
    </source>
</reference>
<protein>
    <submittedName>
        <fullName evidence="1">Uncharacterized protein</fullName>
    </submittedName>
</protein>
<evidence type="ECO:0000313" key="2">
    <source>
        <dbReference type="Proteomes" id="UP000009183"/>
    </source>
</evidence>
<organism evidence="1 2">
    <name type="scientific">Vitis vinifera</name>
    <name type="common">Grape</name>
    <dbReference type="NCBI Taxonomy" id="29760"/>
    <lineage>
        <taxon>Eukaryota</taxon>
        <taxon>Viridiplantae</taxon>
        <taxon>Streptophyta</taxon>
        <taxon>Embryophyta</taxon>
        <taxon>Tracheophyta</taxon>
        <taxon>Spermatophyta</taxon>
        <taxon>Magnoliopsida</taxon>
        <taxon>eudicotyledons</taxon>
        <taxon>Gunneridae</taxon>
        <taxon>Pentapetalae</taxon>
        <taxon>rosids</taxon>
        <taxon>Vitales</taxon>
        <taxon>Vitaceae</taxon>
        <taxon>Viteae</taxon>
        <taxon>Vitis</taxon>
    </lineage>
</organism>
<name>D7TYJ4_VITVI</name>
<accession>D7TYJ4</accession>
<sequence length="22" mass="2414">MAIFSRSLSTANPFKIGTKASW</sequence>
<keyword evidence="2" id="KW-1185">Reference proteome</keyword>
<dbReference type="HOGENOM" id="CLU_3425439_0_0_1"/>
<dbReference type="Proteomes" id="UP000009183">
    <property type="component" value="Chromosome 16"/>
</dbReference>
<dbReference type="AlphaFoldDB" id="D7TYJ4"/>
<dbReference type="EMBL" id="FN596269">
    <property type="protein sequence ID" value="CBI35569.3"/>
    <property type="molecule type" value="Genomic_DNA"/>
</dbReference>
<dbReference type="InParanoid" id="D7TYJ4"/>
<evidence type="ECO:0000313" key="1">
    <source>
        <dbReference type="EMBL" id="CBI35569.3"/>
    </source>
</evidence>